<comment type="caution">
    <text evidence="3">The sequence shown here is derived from an EMBL/GenBank/DDBJ whole genome shotgun (WGS) entry which is preliminary data.</text>
</comment>
<dbReference type="Pfam" id="PF12796">
    <property type="entry name" value="Ank_2"/>
    <property type="match status" value="1"/>
</dbReference>
<dbReference type="EMBL" id="JADGJQ010000089">
    <property type="protein sequence ID" value="KAJ3170962.1"/>
    <property type="molecule type" value="Genomic_DNA"/>
</dbReference>
<keyword evidence="4" id="KW-1185">Reference proteome</keyword>
<dbReference type="InterPro" id="IPR002110">
    <property type="entry name" value="Ankyrin_rpt"/>
</dbReference>
<evidence type="ECO:0008006" key="5">
    <source>
        <dbReference type="Google" id="ProtNLM"/>
    </source>
</evidence>
<proteinExistence type="predicted"/>
<evidence type="ECO:0000256" key="2">
    <source>
        <dbReference type="SAM" id="MobiDB-lite"/>
    </source>
</evidence>
<protein>
    <recommendedName>
        <fullName evidence="5">Ankyrin repeat protein</fullName>
    </recommendedName>
</protein>
<feature type="region of interest" description="Disordered" evidence="2">
    <location>
        <begin position="77"/>
        <end position="96"/>
    </location>
</feature>
<keyword evidence="1" id="KW-0040">ANK repeat</keyword>
<dbReference type="Gene3D" id="1.25.40.20">
    <property type="entry name" value="Ankyrin repeat-containing domain"/>
    <property type="match status" value="1"/>
</dbReference>
<evidence type="ECO:0000313" key="3">
    <source>
        <dbReference type="EMBL" id="KAJ3170962.1"/>
    </source>
</evidence>
<organism evidence="3 4">
    <name type="scientific">Geranomyces variabilis</name>
    <dbReference type="NCBI Taxonomy" id="109894"/>
    <lineage>
        <taxon>Eukaryota</taxon>
        <taxon>Fungi</taxon>
        <taxon>Fungi incertae sedis</taxon>
        <taxon>Chytridiomycota</taxon>
        <taxon>Chytridiomycota incertae sedis</taxon>
        <taxon>Chytridiomycetes</taxon>
        <taxon>Spizellomycetales</taxon>
        <taxon>Powellomycetaceae</taxon>
        <taxon>Geranomyces</taxon>
    </lineage>
</organism>
<accession>A0AAD5XJR5</accession>
<dbReference type="PROSITE" id="PS50088">
    <property type="entry name" value="ANK_REPEAT"/>
    <property type="match status" value="1"/>
</dbReference>
<evidence type="ECO:0000313" key="4">
    <source>
        <dbReference type="Proteomes" id="UP001212152"/>
    </source>
</evidence>
<sequence>MTITITPNIGAKLSTLPPELLARIFVLLPNPMPISQTARWERAVTTAPPVQLAWARGFMFNYHNSWESITNDAAVWGPPPSSHGYGETTAQRPSASDGGDAIIPAAVLATPGMLAACIAACPLPIDSAKIAARVFIAACAWDAVDVVRRMMEMWKADDALMREMAEQGIQFAARSGAQKVVAFLRDAGYGVVVVATTCTAAAAAAASDEATDVVGIWCAELQEALADWRAEGRMDVAGLRRRHAVIEALLNSIRPAGTNVATAAARMLCASIGDAGAMRICLTRLGVRVPHDQNDIAGIYTTAVLEMRKTLLLLPQQHHAPSSTTTLASEINAALALCALLSDDQAAVQTAARSLPTSALIQLLRHCVAPPAAPQSPNMIPFLLDSIPHNHLPGQLRHLLELVLLTSRADVLSWIAATLPLGDRTAYPGVSAALTTAVLHTGGPRRKPAHVVTVRTALDMLAAAGADVAACGTTALIHAARLGDIWAVRWLLEHGVDARSRAGTVALTHASAGVNGAEVTQMLLAAGASRNPS</sequence>
<dbReference type="SUPFAM" id="SSF48403">
    <property type="entry name" value="Ankyrin repeat"/>
    <property type="match status" value="1"/>
</dbReference>
<dbReference type="InterPro" id="IPR036770">
    <property type="entry name" value="Ankyrin_rpt-contain_sf"/>
</dbReference>
<name>A0AAD5XJR5_9FUNG</name>
<gene>
    <name evidence="3" type="ORF">HDU87_008437</name>
</gene>
<evidence type="ECO:0000256" key="1">
    <source>
        <dbReference type="PROSITE-ProRule" id="PRU00023"/>
    </source>
</evidence>
<dbReference type="Proteomes" id="UP001212152">
    <property type="component" value="Unassembled WGS sequence"/>
</dbReference>
<dbReference type="AlphaFoldDB" id="A0AAD5XJR5"/>
<reference evidence="3" key="1">
    <citation type="submission" date="2020-05" db="EMBL/GenBank/DDBJ databases">
        <title>Phylogenomic resolution of chytrid fungi.</title>
        <authorList>
            <person name="Stajich J.E."/>
            <person name="Amses K."/>
            <person name="Simmons R."/>
            <person name="Seto K."/>
            <person name="Myers J."/>
            <person name="Bonds A."/>
            <person name="Quandt C.A."/>
            <person name="Barry K."/>
            <person name="Liu P."/>
            <person name="Grigoriev I."/>
            <person name="Longcore J.E."/>
            <person name="James T.Y."/>
        </authorList>
    </citation>
    <scope>NUCLEOTIDE SEQUENCE</scope>
    <source>
        <strain evidence="3">JEL0379</strain>
    </source>
</reference>
<feature type="repeat" description="ANK" evidence="1">
    <location>
        <begin position="471"/>
        <end position="503"/>
    </location>
</feature>